<keyword evidence="1 6" id="KW-0479">Metal-binding</keyword>
<keyword evidence="3 6" id="KW-0863">Zinc-finger</keyword>
<evidence type="ECO:0000256" key="4">
    <source>
        <dbReference type="ARBA" id="ARBA00022833"/>
    </source>
</evidence>
<evidence type="ECO:0000256" key="5">
    <source>
        <dbReference type="ARBA" id="ARBA00023125"/>
    </source>
</evidence>
<evidence type="ECO:0000256" key="3">
    <source>
        <dbReference type="ARBA" id="ARBA00022771"/>
    </source>
</evidence>
<organism evidence="8 9">
    <name type="scientific">Forsythia ovata</name>
    <dbReference type="NCBI Taxonomy" id="205694"/>
    <lineage>
        <taxon>Eukaryota</taxon>
        <taxon>Viridiplantae</taxon>
        <taxon>Streptophyta</taxon>
        <taxon>Embryophyta</taxon>
        <taxon>Tracheophyta</taxon>
        <taxon>Spermatophyta</taxon>
        <taxon>Magnoliopsida</taxon>
        <taxon>eudicotyledons</taxon>
        <taxon>Gunneridae</taxon>
        <taxon>Pentapetalae</taxon>
        <taxon>asterids</taxon>
        <taxon>lamiids</taxon>
        <taxon>Lamiales</taxon>
        <taxon>Oleaceae</taxon>
        <taxon>Forsythieae</taxon>
        <taxon>Forsythia</taxon>
    </lineage>
</organism>
<dbReference type="InterPro" id="IPR045234">
    <property type="entry name" value="Unkempt-like"/>
</dbReference>
<keyword evidence="4 6" id="KW-0862">Zinc</keyword>
<dbReference type="GO" id="GO:0003677">
    <property type="term" value="F:DNA binding"/>
    <property type="evidence" value="ECO:0007669"/>
    <property type="project" value="UniProtKB-KW"/>
</dbReference>
<keyword evidence="2" id="KW-0677">Repeat</keyword>
<dbReference type="AlphaFoldDB" id="A0ABD1W5M1"/>
<sequence length="367" mass="40799">MMMMMIGDTPKSNPTVQIPAWDYRFVEDPMAHIHSTSPDVSHYESALSALQRFLPSNKEEVLHGEDGGSDDFDIPVDAFSCDDFRMFDFKVKKCARARSHDWTECPFAHPGEKARRRDPRKYHYSGTACPDFRKGVCRKGDACEYAHGVFECWLHPARYRTQPCKDGTHCRRRVCFFAHTPEQLRVLTPEGSPGHIGCDSSSRLGQDPFLNAGAFGLYSPPSSPTTGSPPVSPSRNSVFGLAESMRGLQINKVRMGLGPGLSMSPPSWGLKMGSGFGSPRSPSTLRPGFMSLPTTPIRVPTRSGLNAFDIWETSCEEEPVMERVESGRKLREKIYEKLSKENSLDRVESGIPGSNFNSCSESGYWVG</sequence>
<gene>
    <name evidence="8" type="ORF">Fot_14187</name>
</gene>
<dbReference type="Pfam" id="PF25512">
    <property type="entry name" value="zf-CCCH_AtC3H23"/>
    <property type="match status" value="1"/>
</dbReference>
<dbReference type="SMART" id="SM00356">
    <property type="entry name" value="ZnF_C3H1"/>
    <property type="match status" value="2"/>
</dbReference>
<feature type="domain" description="C3H1-type" evidence="7">
    <location>
        <begin position="124"/>
        <end position="150"/>
    </location>
</feature>
<dbReference type="FunFam" id="3.30.1370.210:FF:000009">
    <property type="entry name" value="Zinc finger CCCH domain-containing protein 66"/>
    <property type="match status" value="1"/>
</dbReference>
<dbReference type="Proteomes" id="UP001604277">
    <property type="component" value="Unassembled WGS sequence"/>
</dbReference>
<evidence type="ECO:0000313" key="8">
    <source>
        <dbReference type="EMBL" id="KAL2544954.1"/>
    </source>
</evidence>
<dbReference type="GO" id="GO:0008270">
    <property type="term" value="F:zinc ion binding"/>
    <property type="evidence" value="ECO:0007669"/>
    <property type="project" value="UniProtKB-KW"/>
</dbReference>
<name>A0ABD1W5M1_9LAMI</name>
<evidence type="ECO:0000256" key="6">
    <source>
        <dbReference type="PROSITE-ProRule" id="PRU00723"/>
    </source>
</evidence>
<evidence type="ECO:0000256" key="2">
    <source>
        <dbReference type="ARBA" id="ARBA00022737"/>
    </source>
</evidence>
<evidence type="ECO:0000256" key="1">
    <source>
        <dbReference type="ARBA" id="ARBA00022723"/>
    </source>
</evidence>
<dbReference type="PANTHER" id="PTHR14493:SF147">
    <property type="entry name" value="ZINC FINGER CCCH DOMAIN-CONTAINING PROTEIN 23"/>
    <property type="match status" value="1"/>
</dbReference>
<protein>
    <submittedName>
        <fullName evidence="8">Zinc finger CCCH domain-containing protein 49</fullName>
    </submittedName>
</protein>
<dbReference type="GO" id="GO:0006355">
    <property type="term" value="P:regulation of DNA-templated transcription"/>
    <property type="evidence" value="ECO:0007669"/>
    <property type="project" value="UniProtKB-ARBA"/>
</dbReference>
<dbReference type="PANTHER" id="PTHR14493">
    <property type="entry name" value="UNKEMPT FAMILY MEMBER"/>
    <property type="match status" value="1"/>
</dbReference>
<dbReference type="InterPro" id="IPR000571">
    <property type="entry name" value="Znf_CCCH"/>
</dbReference>
<keyword evidence="5" id="KW-0238">DNA-binding</keyword>
<dbReference type="Pfam" id="PF00642">
    <property type="entry name" value="zf-CCCH"/>
    <property type="match status" value="1"/>
</dbReference>
<proteinExistence type="predicted"/>
<feature type="zinc finger region" description="C3H1-type" evidence="6">
    <location>
        <begin position="124"/>
        <end position="150"/>
    </location>
</feature>
<evidence type="ECO:0000313" key="9">
    <source>
        <dbReference type="Proteomes" id="UP001604277"/>
    </source>
</evidence>
<dbReference type="PROSITE" id="PS50103">
    <property type="entry name" value="ZF_C3H1"/>
    <property type="match status" value="1"/>
</dbReference>
<accession>A0ABD1W5M1</accession>
<dbReference type="InterPro" id="IPR057444">
    <property type="entry name" value="Znf-CCCH_AtC3H23-like"/>
</dbReference>
<keyword evidence="9" id="KW-1185">Reference proteome</keyword>
<comment type="caution">
    <text evidence="8">The sequence shown here is derived from an EMBL/GenBank/DDBJ whole genome shotgun (WGS) entry which is preliminary data.</text>
</comment>
<reference evidence="9" key="1">
    <citation type="submission" date="2024-07" db="EMBL/GenBank/DDBJ databases">
        <title>Two chromosome-level genome assemblies of Korean endemic species Abeliophyllum distichum and Forsythia ovata (Oleaceae).</title>
        <authorList>
            <person name="Jang H."/>
        </authorList>
    </citation>
    <scope>NUCLEOTIDE SEQUENCE [LARGE SCALE GENOMIC DNA]</scope>
</reference>
<dbReference type="Gene3D" id="3.30.1370.210">
    <property type="match status" value="1"/>
</dbReference>
<evidence type="ECO:0000259" key="7">
    <source>
        <dbReference type="PROSITE" id="PS50103"/>
    </source>
</evidence>
<dbReference type="EMBL" id="JBFOLJ010000004">
    <property type="protein sequence ID" value="KAL2544954.1"/>
    <property type="molecule type" value="Genomic_DNA"/>
</dbReference>